<name>A0A2P2PUB8_RHIMU</name>
<protein>
    <submittedName>
        <fullName evidence="1">Uncharacterized protein</fullName>
    </submittedName>
</protein>
<reference evidence="1" key="1">
    <citation type="submission" date="2018-02" db="EMBL/GenBank/DDBJ databases">
        <title>Rhizophora mucronata_Transcriptome.</title>
        <authorList>
            <person name="Meera S.P."/>
            <person name="Sreeshan A."/>
            <person name="Augustine A."/>
        </authorList>
    </citation>
    <scope>NUCLEOTIDE SEQUENCE</scope>
    <source>
        <tissue evidence="1">Leaf</tissue>
    </source>
</reference>
<accession>A0A2P2PUB8</accession>
<evidence type="ECO:0000313" key="1">
    <source>
        <dbReference type="EMBL" id="MBX58338.1"/>
    </source>
</evidence>
<organism evidence="1">
    <name type="scientific">Rhizophora mucronata</name>
    <name type="common">Asiatic mangrove</name>
    <dbReference type="NCBI Taxonomy" id="61149"/>
    <lineage>
        <taxon>Eukaryota</taxon>
        <taxon>Viridiplantae</taxon>
        <taxon>Streptophyta</taxon>
        <taxon>Embryophyta</taxon>
        <taxon>Tracheophyta</taxon>
        <taxon>Spermatophyta</taxon>
        <taxon>Magnoliopsida</taxon>
        <taxon>eudicotyledons</taxon>
        <taxon>Gunneridae</taxon>
        <taxon>Pentapetalae</taxon>
        <taxon>rosids</taxon>
        <taxon>fabids</taxon>
        <taxon>Malpighiales</taxon>
        <taxon>Rhizophoraceae</taxon>
        <taxon>Rhizophora</taxon>
    </lineage>
</organism>
<dbReference type="AlphaFoldDB" id="A0A2P2PUB8"/>
<dbReference type="EMBL" id="GGEC01077854">
    <property type="protein sequence ID" value="MBX58338.1"/>
    <property type="molecule type" value="Transcribed_RNA"/>
</dbReference>
<sequence>MISTNLIKKANFQLTAWRERCCSCCNCGNADVYPKKYLVILVAMVL</sequence>
<proteinExistence type="predicted"/>